<evidence type="ECO:0000313" key="5">
    <source>
        <dbReference type="EMBL" id="SFD66876.1"/>
    </source>
</evidence>
<dbReference type="PROSITE" id="PS51904">
    <property type="entry name" value="GLYCOSYL_HYDROL_F25_2"/>
    <property type="match status" value="1"/>
</dbReference>
<accession>A0A1I1U7P1</accession>
<keyword evidence="4" id="KW-0472">Membrane</keyword>
<sequence>MEAPCKRKGLFLLVVFEGKPLISGWHLSSCMKTRVLVNLIFRQYGLWIAALLILVAGIWAVLSRRPADMDWRFVQAFGIKLPMHYTIHGIDVSRHNDRINWARVRQMEADGVRLQFVFIKATEGATLADKHFDKNWSEAKKSNLRRGAYHFYHPTRDPIKQADNFIKHVDLRAGDFAPVVDFEVINGQSDETIVNGLRLWLETVEKHYQVRPIIYTNGNLYKRYIKRNLDDYPLWIADYSTKHLRSYNADKLYLWQHNPSGWVKGIRGQVDFNVFVMDENRLNDICL</sequence>
<dbReference type="PANTHER" id="PTHR34135">
    <property type="entry name" value="LYSOZYME"/>
    <property type="match status" value="1"/>
</dbReference>
<evidence type="ECO:0000256" key="4">
    <source>
        <dbReference type="SAM" id="Phobius"/>
    </source>
</evidence>
<protein>
    <submittedName>
        <fullName evidence="5">Lysozyme</fullName>
    </submittedName>
</protein>
<gene>
    <name evidence="5" type="ORF">SAMN05216167_106160</name>
</gene>
<dbReference type="Proteomes" id="UP000198598">
    <property type="component" value="Unassembled WGS sequence"/>
</dbReference>
<dbReference type="InterPro" id="IPR017853">
    <property type="entry name" value="GH"/>
</dbReference>
<comment type="similarity">
    <text evidence="1">Belongs to the glycosyl hydrolase 25 family.</text>
</comment>
<dbReference type="GO" id="GO:0009253">
    <property type="term" value="P:peptidoglycan catabolic process"/>
    <property type="evidence" value="ECO:0007669"/>
    <property type="project" value="InterPro"/>
</dbReference>
<dbReference type="GO" id="GO:0016052">
    <property type="term" value="P:carbohydrate catabolic process"/>
    <property type="evidence" value="ECO:0007669"/>
    <property type="project" value="TreeGrafter"/>
</dbReference>
<keyword evidence="4" id="KW-1133">Transmembrane helix</keyword>
<dbReference type="SUPFAM" id="SSF51445">
    <property type="entry name" value="(Trans)glycosidases"/>
    <property type="match status" value="1"/>
</dbReference>
<dbReference type="SMART" id="SM00641">
    <property type="entry name" value="Glyco_25"/>
    <property type="match status" value="1"/>
</dbReference>
<evidence type="ECO:0000256" key="1">
    <source>
        <dbReference type="ARBA" id="ARBA00010646"/>
    </source>
</evidence>
<name>A0A1I1U7P1_9BACT</name>
<evidence type="ECO:0000313" key="6">
    <source>
        <dbReference type="Proteomes" id="UP000198598"/>
    </source>
</evidence>
<keyword evidence="4" id="KW-0812">Transmembrane</keyword>
<organism evidence="5 6">
    <name type="scientific">Spirosoma endophyticum</name>
    <dbReference type="NCBI Taxonomy" id="662367"/>
    <lineage>
        <taxon>Bacteria</taxon>
        <taxon>Pseudomonadati</taxon>
        <taxon>Bacteroidota</taxon>
        <taxon>Cytophagia</taxon>
        <taxon>Cytophagales</taxon>
        <taxon>Cytophagaceae</taxon>
        <taxon>Spirosoma</taxon>
    </lineage>
</organism>
<dbReference type="InterPro" id="IPR018077">
    <property type="entry name" value="Glyco_hydro_fam25_subgr"/>
</dbReference>
<dbReference type="AlphaFoldDB" id="A0A1I1U7P1"/>
<reference evidence="5 6" key="1">
    <citation type="submission" date="2016-10" db="EMBL/GenBank/DDBJ databases">
        <authorList>
            <person name="de Groot N.N."/>
        </authorList>
    </citation>
    <scope>NUCLEOTIDE SEQUENCE [LARGE SCALE GENOMIC DNA]</scope>
    <source>
        <strain evidence="5 6">DSM 26130</strain>
    </source>
</reference>
<proteinExistence type="inferred from homology"/>
<keyword evidence="6" id="KW-1185">Reference proteome</keyword>
<dbReference type="InterPro" id="IPR002053">
    <property type="entry name" value="Glyco_hydro_25"/>
</dbReference>
<keyword evidence="2" id="KW-0378">Hydrolase</keyword>
<dbReference type="PANTHER" id="PTHR34135:SF2">
    <property type="entry name" value="LYSOZYME"/>
    <property type="match status" value="1"/>
</dbReference>
<keyword evidence="3" id="KW-0326">Glycosidase</keyword>
<dbReference type="STRING" id="662367.SAMN05216167_106160"/>
<dbReference type="Gene3D" id="3.20.20.80">
    <property type="entry name" value="Glycosidases"/>
    <property type="match status" value="1"/>
</dbReference>
<dbReference type="Pfam" id="PF01183">
    <property type="entry name" value="Glyco_hydro_25"/>
    <property type="match status" value="1"/>
</dbReference>
<dbReference type="GO" id="GO:0003796">
    <property type="term" value="F:lysozyme activity"/>
    <property type="evidence" value="ECO:0007669"/>
    <property type="project" value="InterPro"/>
</dbReference>
<feature type="transmembrane region" description="Helical" evidence="4">
    <location>
        <begin position="44"/>
        <end position="62"/>
    </location>
</feature>
<evidence type="ECO:0000256" key="2">
    <source>
        <dbReference type="ARBA" id="ARBA00022801"/>
    </source>
</evidence>
<dbReference type="EMBL" id="FOLQ01000006">
    <property type="protein sequence ID" value="SFD66876.1"/>
    <property type="molecule type" value="Genomic_DNA"/>
</dbReference>
<dbReference type="GO" id="GO:0016998">
    <property type="term" value="P:cell wall macromolecule catabolic process"/>
    <property type="evidence" value="ECO:0007669"/>
    <property type="project" value="InterPro"/>
</dbReference>
<evidence type="ECO:0000256" key="3">
    <source>
        <dbReference type="ARBA" id="ARBA00023295"/>
    </source>
</evidence>